<dbReference type="EMBL" id="BGZK01000813">
    <property type="protein sequence ID" value="GBP61413.1"/>
    <property type="molecule type" value="Genomic_DNA"/>
</dbReference>
<dbReference type="AlphaFoldDB" id="A0A4C1XDZ9"/>
<feature type="region of interest" description="Disordered" evidence="1">
    <location>
        <begin position="1"/>
        <end position="63"/>
    </location>
</feature>
<feature type="region of interest" description="Disordered" evidence="1">
    <location>
        <begin position="73"/>
        <end position="92"/>
    </location>
</feature>
<comment type="caution">
    <text evidence="2">The sequence shown here is derived from an EMBL/GenBank/DDBJ whole genome shotgun (WGS) entry which is preliminary data.</text>
</comment>
<evidence type="ECO:0000313" key="3">
    <source>
        <dbReference type="Proteomes" id="UP000299102"/>
    </source>
</evidence>
<feature type="compositionally biased region" description="Polar residues" evidence="1">
    <location>
        <begin position="8"/>
        <end position="23"/>
    </location>
</feature>
<feature type="compositionally biased region" description="Pro residues" evidence="1">
    <location>
        <begin position="51"/>
        <end position="62"/>
    </location>
</feature>
<evidence type="ECO:0000313" key="2">
    <source>
        <dbReference type="EMBL" id="GBP61413.1"/>
    </source>
</evidence>
<name>A0A4C1XDZ9_EUMVA</name>
<protein>
    <submittedName>
        <fullName evidence="2">Uncharacterized protein</fullName>
    </submittedName>
</protein>
<proteinExistence type="predicted"/>
<evidence type="ECO:0000256" key="1">
    <source>
        <dbReference type="SAM" id="MobiDB-lite"/>
    </source>
</evidence>
<keyword evidence="3" id="KW-1185">Reference proteome</keyword>
<gene>
    <name evidence="2" type="ORF">EVAR_37945_1</name>
</gene>
<reference evidence="2 3" key="1">
    <citation type="journal article" date="2019" name="Commun. Biol.">
        <title>The bagworm genome reveals a unique fibroin gene that provides high tensile strength.</title>
        <authorList>
            <person name="Kono N."/>
            <person name="Nakamura H."/>
            <person name="Ohtoshi R."/>
            <person name="Tomita M."/>
            <person name="Numata K."/>
            <person name="Arakawa K."/>
        </authorList>
    </citation>
    <scope>NUCLEOTIDE SEQUENCE [LARGE SCALE GENOMIC DNA]</scope>
</reference>
<dbReference type="Proteomes" id="UP000299102">
    <property type="component" value="Unassembled WGS sequence"/>
</dbReference>
<feature type="compositionally biased region" description="Basic and acidic residues" evidence="1">
    <location>
        <begin position="32"/>
        <end position="43"/>
    </location>
</feature>
<sequence>MKSEETSDTALESSSVSTNSRTYNVVYASSPYEKDSPYEEQRHCSATPDVTAPPAPPAPPRPYYLRSIRMIDTRRPAPRRRPRARRLRAERTKKNMAFKPLLRLIANGWASEMICKNSS</sequence>
<accession>A0A4C1XDZ9</accession>
<organism evidence="2 3">
    <name type="scientific">Eumeta variegata</name>
    <name type="common">Bagworm moth</name>
    <name type="synonym">Eumeta japonica</name>
    <dbReference type="NCBI Taxonomy" id="151549"/>
    <lineage>
        <taxon>Eukaryota</taxon>
        <taxon>Metazoa</taxon>
        <taxon>Ecdysozoa</taxon>
        <taxon>Arthropoda</taxon>
        <taxon>Hexapoda</taxon>
        <taxon>Insecta</taxon>
        <taxon>Pterygota</taxon>
        <taxon>Neoptera</taxon>
        <taxon>Endopterygota</taxon>
        <taxon>Lepidoptera</taxon>
        <taxon>Glossata</taxon>
        <taxon>Ditrysia</taxon>
        <taxon>Tineoidea</taxon>
        <taxon>Psychidae</taxon>
        <taxon>Oiketicinae</taxon>
        <taxon>Eumeta</taxon>
    </lineage>
</organism>
<feature type="compositionally biased region" description="Basic residues" evidence="1">
    <location>
        <begin position="76"/>
        <end position="86"/>
    </location>
</feature>